<dbReference type="InterPro" id="IPR057754">
    <property type="entry name" value="PI4-kinase_beta/PIK1_cat"/>
</dbReference>
<dbReference type="InterPro" id="IPR015433">
    <property type="entry name" value="PI3/4_kinase"/>
</dbReference>
<feature type="domain" description="PI3K/PI4K catalytic" evidence="6">
    <location>
        <begin position="641"/>
        <end position="912"/>
    </location>
</feature>
<evidence type="ECO:0000259" key="6">
    <source>
        <dbReference type="PROSITE" id="PS50290"/>
    </source>
</evidence>
<feature type="compositionally biased region" description="Basic and acidic residues" evidence="5">
    <location>
        <begin position="513"/>
        <end position="533"/>
    </location>
</feature>
<dbReference type="KEGG" id="ota:OT_ostta16g01500"/>
<dbReference type="OrthoDB" id="10264149at2759"/>
<dbReference type="SUPFAM" id="SSF56112">
    <property type="entry name" value="Protein kinase-like (PK-like)"/>
    <property type="match status" value="1"/>
</dbReference>
<dbReference type="Gene3D" id="1.10.1070.11">
    <property type="entry name" value="Phosphatidylinositol 3-/4-kinase, catalytic domain"/>
    <property type="match status" value="1"/>
</dbReference>
<gene>
    <name evidence="7" type="ORF">OT_ostta16g01500</name>
</gene>
<evidence type="ECO:0000256" key="1">
    <source>
        <dbReference type="ARBA" id="ARBA00001686"/>
    </source>
</evidence>
<evidence type="ECO:0000256" key="5">
    <source>
        <dbReference type="SAM" id="MobiDB-lite"/>
    </source>
</evidence>
<evidence type="ECO:0000313" key="8">
    <source>
        <dbReference type="Proteomes" id="UP000009170"/>
    </source>
</evidence>
<dbReference type="InParanoid" id="A0A096P8P5"/>
<reference evidence="8" key="1">
    <citation type="journal article" date="2006" name="Proc. Natl. Acad. Sci. U.S.A.">
        <title>Genome analysis of the smallest free-living eukaryote Ostreococcus tauri unveils many unique features.</title>
        <authorList>
            <person name="Derelle E."/>
            <person name="Ferraz C."/>
            <person name="Rombauts S."/>
            <person name="Rouze P."/>
            <person name="Worden A.Z."/>
            <person name="Robbens S."/>
            <person name="Partensky F."/>
            <person name="Degroeve S."/>
            <person name="Echeynie S."/>
            <person name="Cooke R."/>
            <person name="Saeys Y."/>
            <person name="Wuyts J."/>
            <person name="Jabbari K."/>
            <person name="Bowler C."/>
            <person name="Panaud O."/>
            <person name="Piegu B."/>
            <person name="Ball S.G."/>
            <person name="Ral J.-P."/>
            <person name="Bouget F.-Y."/>
            <person name="Piganeau G."/>
            <person name="De Baets B."/>
            <person name="Picard A."/>
            <person name="Delseny M."/>
            <person name="Demaille J."/>
            <person name="Van de Peer Y."/>
            <person name="Moreau H."/>
        </authorList>
    </citation>
    <scope>NUCLEOTIDE SEQUENCE [LARGE SCALE GENOMIC DNA]</scope>
    <source>
        <strain evidence="8">OTTH 0595 / CCAP 157/2 / RCC745</strain>
    </source>
</reference>
<keyword evidence="4" id="KW-0418">Kinase</keyword>
<dbReference type="GO" id="GO:0005737">
    <property type="term" value="C:cytoplasm"/>
    <property type="evidence" value="ECO:0007669"/>
    <property type="project" value="TreeGrafter"/>
</dbReference>
<dbReference type="GO" id="GO:0046854">
    <property type="term" value="P:phosphatidylinositol phosphate biosynthetic process"/>
    <property type="evidence" value="ECO:0007669"/>
    <property type="project" value="InterPro"/>
</dbReference>
<dbReference type="GO" id="GO:0004430">
    <property type="term" value="F:1-phosphatidylinositol 4-kinase activity"/>
    <property type="evidence" value="ECO:0007669"/>
    <property type="project" value="UniProtKB-EC"/>
</dbReference>
<sequence>MRAGPRPRRHGRHESGGAWLVDSIERLGSDAATSRDGDGDDASTATFGTSVGGPPTTATDARAGVTVATTSGTNDVADARASPASARHTSAHLLDYFESLDVFNEWVAVSNLWERQEHARMSDYLCARLYRESSDAGLERYLSQIVTMWMERRRRGGRGEGTIDAGSGGEQGESLERMIVLTCRRSLRLATKICWLLAASAGDGEDKRAVLEFRDRCADEAVSNGTWEAPFEERLRRAPSGERTFGTSPLKRDKSTSASKSSGIPIPVTPPRRIFGMAKSPSRSQSVEKKQVPESPPASNGFLAGVSRALSFMSSPSGLKKEAAKKSKEFKERLAKEATAKEVTQPRKAVSGLSTLFSVCGTGEMPAEDGARALRLRKKTFEATMKLTDDLCELSLTLSRVFPLEGRQKILRYKLLQINKRFRHMDKGTGILFPMGHKEMERVIRIPWEEAVLLNSREKAPYLVCLEVVNSNPTQEEMHNATSSTESAGLPHVDDFYPTDAHDDDFETSSFQERMRRSFERESMGRMHFRKESDDDSQDSNEDKALSAILTVDEKSQMLSLTVIAAKDKIVALPQQSPHRRKPSDIALIELAAHIKGTRLSQERIEFENAVEDEIELPKANGVGATMTSSPHKRSAGGLGEAWKDKVERIRRSSPYGNLPGWGLRPIIIKAGDNCRQELLALQLVRTFAEIFREAKVGCWIRDFDILTTNSHSALIEAVTDAPSIHALKSRSPRGTTLRSHFERKFGVGTPQFREAQANFVESLAGYSVLTYLLQVKDRHNGNILMHEDGHLIHIDFNFMLSTSPGGINFESAPFKLTKEYLELMDSDIEGKNSDAFDAYKALVIHGFTAVRKHAARIVLLVQMMGDSGCPCFSAGPKVLKQLRRRFLLHLNEDEVIDNVKALISDSCDAWSTRQYDFYQRILNGIL</sequence>
<dbReference type="GeneID" id="9830974"/>
<name>A0A096P8P5_OSTTA</name>
<comment type="catalytic activity">
    <reaction evidence="1">
        <text>a 1,2-diacyl-sn-glycero-3-phospho-(1D-myo-inositol) + ATP = a 1,2-diacyl-sn-glycero-3-phospho-(1D-myo-inositol 4-phosphate) + ADP + H(+)</text>
        <dbReference type="Rhea" id="RHEA:19877"/>
        <dbReference type="ChEBI" id="CHEBI:15378"/>
        <dbReference type="ChEBI" id="CHEBI:30616"/>
        <dbReference type="ChEBI" id="CHEBI:57880"/>
        <dbReference type="ChEBI" id="CHEBI:58178"/>
        <dbReference type="ChEBI" id="CHEBI:456216"/>
        <dbReference type="EC" id="2.7.1.67"/>
    </reaction>
</comment>
<dbReference type="PROSITE" id="PS50290">
    <property type="entry name" value="PI3_4_KINASE_3"/>
    <property type="match status" value="1"/>
</dbReference>
<dbReference type="InterPro" id="IPR018936">
    <property type="entry name" value="PI3/4_kinase_CS"/>
</dbReference>
<feature type="compositionally biased region" description="Basic and acidic residues" evidence="5">
    <location>
        <begin position="23"/>
        <end position="37"/>
    </location>
</feature>
<accession>A0A096P8P5</accession>
<organism evidence="7 8">
    <name type="scientific">Ostreococcus tauri</name>
    <name type="common">Marine green alga</name>
    <dbReference type="NCBI Taxonomy" id="70448"/>
    <lineage>
        <taxon>Eukaryota</taxon>
        <taxon>Viridiplantae</taxon>
        <taxon>Chlorophyta</taxon>
        <taxon>Mamiellophyceae</taxon>
        <taxon>Mamiellales</taxon>
        <taxon>Bathycoccaceae</taxon>
        <taxon>Ostreococcus</taxon>
    </lineage>
</organism>
<dbReference type="STRING" id="70448.A0A096P8P5"/>
<feature type="compositionally biased region" description="Polar residues" evidence="5">
    <location>
        <begin position="475"/>
        <end position="487"/>
    </location>
</feature>
<dbReference type="RefSeq" id="XP_003083600.2">
    <property type="nucleotide sequence ID" value="XM_003083552.2"/>
</dbReference>
<reference evidence="7 8" key="2">
    <citation type="journal article" date="2014" name="BMC Genomics">
        <title>An improved genome of the model marine alga Ostreococcus tauri unfolds by assessing Illumina de novo assemblies.</title>
        <authorList>
            <person name="Blanc-Mathieu R."/>
            <person name="Verhelst B."/>
            <person name="Derelle E."/>
            <person name="Rombauts S."/>
            <person name="Bouget F.Y."/>
            <person name="Carre I."/>
            <person name="Chateau A."/>
            <person name="Eyre-Walker A."/>
            <person name="Grimsley N."/>
            <person name="Moreau H."/>
            <person name="Piegu B."/>
            <person name="Rivals E."/>
            <person name="Schackwitz W."/>
            <person name="Van de Peer Y."/>
            <person name="Piganeau G."/>
        </authorList>
    </citation>
    <scope>NUCLEOTIDE SEQUENCE [LARGE SCALE GENOMIC DNA]</scope>
    <source>
        <strain evidence="8">OTTH 0595 / CCAP 157/2 / RCC745</strain>
    </source>
</reference>
<keyword evidence="3" id="KW-0808">Transferase</keyword>
<keyword evidence="8" id="KW-1185">Reference proteome</keyword>
<dbReference type="EC" id="2.7.1.67" evidence="2"/>
<feature type="region of interest" description="Disordered" evidence="5">
    <location>
        <begin position="1"/>
        <end position="60"/>
    </location>
</feature>
<protein>
    <recommendedName>
        <fullName evidence="2">1-phosphatidylinositol 4-kinase</fullName>
        <ecNumber evidence="2">2.7.1.67</ecNumber>
    </recommendedName>
</protein>
<evidence type="ECO:0000313" key="7">
    <source>
        <dbReference type="EMBL" id="CEG00361.1"/>
    </source>
</evidence>
<dbReference type="Gene3D" id="3.30.1010.10">
    <property type="entry name" value="Phosphatidylinositol 3-kinase Catalytic Subunit, Chain A, domain 4"/>
    <property type="match status" value="1"/>
</dbReference>
<comment type="caution">
    <text evidence="7">The sequence shown here is derived from an EMBL/GenBank/DDBJ whole genome shotgun (WGS) entry which is preliminary data.</text>
</comment>
<dbReference type="EMBL" id="CAID01000016">
    <property type="protein sequence ID" value="CEG00361.1"/>
    <property type="molecule type" value="Genomic_DNA"/>
</dbReference>
<evidence type="ECO:0000256" key="3">
    <source>
        <dbReference type="ARBA" id="ARBA00022679"/>
    </source>
</evidence>
<dbReference type="Pfam" id="PF00454">
    <property type="entry name" value="PI3_PI4_kinase"/>
    <property type="match status" value="1"/>
</dbReference>
<dbReference type="InterPro" id="IPR011009">
    <property type="entry name" value="Kinase-like_dom_sf"/>
</dbReference>
<feature type="region of interest" description="Disordered" evidence="5">
    <location>
        <begin position="475"/>
        <end position="542"/>
    </location>
</feature>
<dbReference type="AlphaFoldDB" id="A0A096P8P5"/>
<dbReference type="FunCoup" id="A0A096P8P5">
    <property type="interactions" value="1832"/>
</dbReference>
<evidence type="ECO:0000256" key="2">
    <source>
        <dbReference type="ARBA" id="ARBA00012169"/>
    </source>
</evidence>
<feature type="region of interest" description="Disordered" evidence="5">
    <location>
        <begin position="232"/>
        <end position="300"/>
    </location>
</feature>
<dbReference type="SMART" id="SM00146">
    <property type="entry name" value="PI3Kc"/>
    <property type="match status" value="1"/>
</dbReference>
<evidence type="ECO:0000256" key="4">
    <source>
        <dbReference type="ARBA" id="ARBA00022777"/>
    </source>
</evidence>
<dbReference type="FunFam" id="1.10.1070.11:FF:000016">
    <property type="entry name" value="PIK1p Phosphatidylinositol 4-kinase"/>
    <property type="match status" value="1"/>
</dbReference>
<dbReference type="InterPro" id="IPR000403">
    <property type="entry name" value="PI3/4_kinase_cat_dom"/>
</dbReference>
<dbReference type="Proteomes" id="UP000009170">
    <property type="component" value="Unassembled WGS sequence"/>
</dbReference>
<dbReference type="PANTHER" id="PTHR10048:SF22">
    <property type="entry name" value="PHOSPHATIDYLINOSITOL 4-KINASE BETA"/>
    <property type="match status" value="1"/>
</dbReference>
<dbReference type="GO" id="GO:0048015">
    <property type="term" value="P:phosphatidylinositol-mediated signaling"/>
    <property type="evidence" value="ECO:0007669"/>
    <property type="project" value="TreeGrafter"/>
</dbReference>
<dbReference type="InterPro" id="IPR036940">
    <property type="entry name" value="PI3/4_kinase_cat_sf"/>
</dbReference>
<proteinExistence type="predicted"/>
<dbReference type="PROSITE" id="PS00916">
    <property type="entry name" value="PI3_4_KINASE_2"/>
    <property type="match status" value="1"/>
</dbReference>
<dbReference type="PANTHER" id="PTHR10048">
    <property type="entry name" value="PHOSPHATIDYLINOSITOL KINASE"/>
    <property type="match status" value="1"/>
</dbReference>
<feature type="compositionally biased region" description="Basic residues" evidence="5">
    <location>
        <begin position="1"/>
        <end position="12"/>
    </location>
</feature>
<dbReference type="GO" id="GO:0016020">
    <property type="term" value="C:membrane"/>
    <property type="evidence" value="ECO:0007669"/>
    <property type="project" value="TreeGrafter"/>
</dbReference>
<dbReference type="CDD" id="cd05168">
    <property type="entry name" value="PI4Kc_III_beta"/>
    <property type="match status" value="1"/>
</dbReference>